<dbReference type="PROSITE" id="PS51375">
    <property type="entry name" value="PPR"/>
    <property type="match status" value="4"/>
</dbReference>
<dbReference type="GO" id="GO:0003723">
    <property type="term" value="F:RNA binding"/>
    <property type="evidence" value="ECO:0007669"/>
    <property type="project" value="InterPro"/>
</dbReference>
<feature type="compositionally biased region" description="Polar residues" evidence="4">
    <location>
        <begin position="492"/>
        <end position="501"/>
    </location>
</feature>
<dbReference type="PANTHER" id="PTHR47926:SF533">
    <property type="entry name" value="DYW DOMAIN-CONTAINING PROTEIN"/>
    <property type="match status" value="1"/>
</dbReference>
<evidence type="ECO:0000313" key="5">
    <source>
        <dbReference type="EMBL" id="KAK1276850.1"/>
    </source>
</evidence>
<feature type="repeat" description="PPR" evidence="3">
    <location>
        <begin position="1"/>
        <end position="28"/>
    </location>
</feature>
<comment type="caution">
    <text evidence="5">The sequence shown here is derived from an EMBL/GenBank/DDBJ whole genome shotgun (WGS) entry which is preliminary data.</text>
</comment>
<evidence type="ECO:0000256" key="3">
    <source>
        <dbReference type="PROSITE-ProRule" id="PRU00708"/>
    </source>
</evidence>
<dbReference type="AlphaFoldDB" id="A0AAV9BK08"/>
<dbReference type="EMBL" id="JAUJYN010000003">
    <property type="protein sequence ID" value="KAK1276850.1"/>
    <property type="molecule type" value="Genomic_DNA"/>
</dbReference>
<feature type="region of interest" description="Disordered" evidence="4">
    <location>
        <begin position="487"/>
        <end position="517"/>
    </location>
</feature>
<comment type="similarity">
    <text evidence="2">Belongs to the PPR family. PCMP-E subfamily.</text>
</comment>
<dbReference type="Pfam" id="PF01535">
    <property type="entry name" value="PPR"/>
    <property type="match status" value="3"/>
</dbReference>
<evidence type="ECO:0000256" key="2">
    <source>
        <dbReference type="ARBA" id="ARBA00061659"/>
    </source>
</evidence>
<evidence type="ECO:0000256" key="4">
    <source>
        <dbReference type="SAM" id="MobiDB-lite"/>
    </source>
</evidence>
<name>A0AAV9BK08_ACOGR</name>
<evidence type="ECO:0000256" key="1">
    <source>
        <dbReference type="ARBA" id="ARBA00022737"/>
    </source>
</evidence>
<dbReference type="FunFam" id="1.25.40.10:FF:000196">
    <property type="entry name" value="Pentatricopeptide repeat-containing protein At4g14850"/>
    <property type="match status" value="1"/>
</dbReference>
<dbReference type="NCBIfam" id="TIGR00756">
    <property type="entry name" value="PPR"/>
    <property type="match status" value="5"/>
</dbReference>
<sequence length="517" mass="56143">MVSAYAKNGRLEEARAVFDAMPERDVASWNAMLTGYCHTSLMPSFVAVVSALTGLGDVKLLESLRTLAIKTGCESHVVLGTATLNAYTRMGELDFTNGRVHEARSLFDGMPVPGIVSWNAMIAGYAQNGMMGNAMGLFERMPRRNSVSCHSCFTSALFACANSGAREMGRQMHALAIKAGAANDNPYIGNGLITMYANCGDDEEEARATFERMPRRDIVSWTSMISAYVQAGTGFEAFQLFQRMLRSGVEPNAPAIMSILSFCSNFGATKLGLQVHSLVFRLGLDSDVFVGNALVGMYFRCGCVDSFKVFDEMDERDIVTWNSMLSGCAHNGLGREAIDVFESMKSAGVTPNEASFTGLLGACSHAGLVDEGWRCFKLMESELGLVPSLGHYACIVDLLGRAGHLYEAEAFVENMPIEPDSIVWAALLGACRVHSDAELGRRVAERLFEMEPEKPGNYILLSNIYASKGMFEEVAEVRRLMRARGVMKDPGCSTSASSGTRLSIRRRESVTGSSKCG</sequence>
<dbReference type="Gene3D" id="1.25.40.10">
    <property type="entry name" value="Tetratricopeptide repeat domain"/>
    <property type="match status" value="3"/>
</dbReference>
<dbReference type="Proteomes" id="UP001179952">
    <property type="component" value="Unassembled WGS sequence"/>
</dbReference>
<feature type="repeat" description="PPR" evidence="3">
    <location>
        <begin position="114"/>
        <end position="148"/>
    </location>
</feature>
<dbReference type="InterPro" id="IPR011990">
    <property type="entry name" value="TPR-like_helical_dom_sf"/>
</dbReference>
<feature type="repeat" description="PPR" evidence="3">
    <location>
        <begin position="317"/>
        <end position="351"/>
    </location>
</feature>
<accession>A0AAV9BK08</accession>
<reference evidence="5" key="2">
    <citation type="submission" date="2023-06" db="EMBL/GenBank/DDBJ databases">
        <authorList>
            <person name="Ma L."/>
            <person name="Liu K.-W."/>
            <person name="Li Z."/>
            <person name="Hsiao Y.-Y."/>
            <person name="Qi Y."/>
            <person name="Fu T."/>
            <person name="Tang G."/>
            <person name="Zhang D."/>
            <person name="Sun W.-H."/>
            <person name="Liu D.-K."/>
            <person name="Li Y."/>
            <person name="Chen G.-Z."/>
            <person name="Liu X.-D."/>
            <person name="Liao X.-Y."/>
            <person name="Jiang Y.-T."/>
            <person name="Yu X."/>
            <person name="Hao Y."/>
            <person name="Huang J."/>
            <person name="Zhao X.-W."/>
            <person name="Ke S."/>
            <person name="Chen Y.-Y."/>
            <person name="Wu W.-L."/>
            <person name="Hsu J.-L."/>
            <person name="Lin Y.-F."/>
            <person name="Huang M.-D."/>
            <person name="Li C.-Y."/>
            <person name="Huang L."/>
            <person name="Wang Z.-W."/>
            <person name="Zhao X."/>
            <person name="Zhong W.-Y."/>
            <person name="Peng D.-H."/>
            <person name="Ahmad S."/>
            <person name="Lan S."/>
            <person name="Zhang J.-S."/>
            <person name="Tsai W.-C."/>
            <person name="Van De Peer Y."/>
            <person name="Liu Z.-J."/>
        </authorList>
    </citation>
    <scope>NUCLEOTIDE SEQUENCE</scope>
    <source>
        <strain evidence="5">SCP</strain>
        <tissue evidence="5">Leaves</tissue>
    </source>
</reference>
<evidence type="ECO:0000313" key="6">
    <source>
        <dbReference type="Proteomes" id="UP001179952"/>
    </source>
</evidence>
<dbReference type="FunFam" id="1.25.40.10:FF:000090">
    <property type="entry name" value="Pentatricopeptide repeat-containing protein, chloroplastic"/>
    <property type="match status" value="1"/>
</dbReference>
<dbReference type="Pfam" id="PF20431">
    <property type="entry name" value="E_motif"/>
    <property type="match status" value="1"/>
</dbReference>
<dbReference type="PANTHER" id="PTHR47926">
    <property type="entry name" value="PENTATRICOPEPTIDE REPEAT-CONTAINING PROTEIN"/>
    <property type="match status" value="1"/>
</dbReference>
<keyword evidence="6" id="KW-1185">Reference proteome</keyword>
<keyword evidence="1" id="KW-0677">Repeat</keyword>
<protein>
    <submittedName>
        <fullName evidence="5">Pentatricopeptide repeat-containing protein</fullName>
    </submittedName>
</protein>
<reference evidence="5" key="1">
    <citation type="journal article" date="2023" name="Nat. Commun.">
        <title>Diploid and tetraploid genomes of Acorus and the evolution of monocots.</title>
        <authorList>
            <person name="Ma L."/>
            <person name="Liu K.W."/>
            <person name="Li Z."/>
            <person name="Hsiao Y.Y."/>
            <person name="Qi Y."/>
            <person name="Fu T."/>
            <person name="Tang G.D."/>
            <person name="Zhang D."/>
            <person name="Sun W.H."/>
            <person name="Liu D.K."/>
            <person name="Li Y."/>
            <person name="Chen G.Z."/>
            <person name="Liu X.D."/>
            <person name="Liao X.Y."/>
            <person name="Jiang Y.T."/>
            <person name="Yu X."/>
            <person name="Hao Y."/>
            <person name="Huang J."/>
            <person name="Zhao X.W."/>
            <person name="Ke S."/>
            <person name="Chen Y.Y."/>
            <person name="Wu W.L."/>
            <person name="Hsu J.L."/>
            <person name="Lin Y.F."/>
            <person name="Huang M.D."/>
            <person name="Li C.Y."/>
            <person name="Huang L."/>
            <person name="Wang Z.W."/>
            <person name="Zhao X."/>
            <person name="Zhong W.Y."/>
            <person name="Peng D.H."/>
            <person name="Ahmad S."/>
            <person name="Lan S."/>
            <person name="Zhang J.S."/>
            <person name="Tsai W.C."/>
            <person name="Van de Peer Y."/>
            <person name="Liu Z.J."/>
        </authorList>
    </citation>
    <scope>NUCLEOTIDE SEQUENCE</scope>
    <source>
        <strain evidence="5">SCP</strain>
    </source>
</reference>
<dbReference type="GO" id="GO:0009451">
    <property type="term" value="P:RNA modification"/>
    <property type="evidence" value="ECO:0007669"/>
    <property type="project" value="InterPro"/>
</dbReference>
<dbReference type="InterPro" id="IPR046960">
    <property type="entry name" value="PPR_At4g14850-like_plant"/>
</dbReference>
<dbReference type="InterPro" id="IPR046848">
    <property type="entry name" value="E_motif"/>
</dbReference>
<organism evidence="5 6">
    <name type="scientific">Acorus gramineus</name>
    <name type="common">Dwarf sweet flag</name>
    <dbReference type="NCBI Taxonomy" id="55184"/>
    <lineage>
        <taxon>Eukaryota</taxon>
        <taxon>Viridiplantae</taxon>
        <taxon>Streptophyta</taxon>
        <taxon>Embryophyta</taxon>
        <taxon>Tracheophyta</taxon>
        <taxon>Spermatophyta</taxon>
        <taxon>Magnoliopsida</taxon>
        <taxon>Liliopsida</taxon>
        <taxon>Acoraceae</taxon>
        <taxon>Acorus</taxon>
    </lineage>
</organism>
<proteinExistence type="inferred from homology"/>
<feature type="repeat" description="PPR" evidence="3">
    <location>
        <begin position="217"/>
        <end position="251"/>
    </location>
</feature>
<dbReference type="InterPro" id="IPR002885">
    <property type="entry name" value="PPR_rpt"/>
</dbReference>
<dbReference type="Pfam" id="PF13041">
    <property type="entry name" value="PPR_2"/>
    <property type="match status" value="2"/>
</dbReference>
<gene>
    <name evidence="5" type="ORF">QJS04_geneDACA001826</name>
</gene>